<proteinExistence type="predicted"/>
<protein>
    <submittedName>
        <fullName evidence="1">BgTH12-01331</fullName>
    </submittedName>
</protein>
<organism evidence="1 2">
    <name type="scientific">Blumeria graminis f. sp. triticale</name>
    <dbReference type="NCBI Taxonomy" id="1689686"/>
    <lineage>
        <taxon>Eukaryota</taxon>
        <taxon>Fungi</taxon>
        <taxon>Dikarya</taxon>
        <taxon>Ascomycota</taxon>
        <taxon>Pezizomycotina</taxon>
        <taxon>Leotiomycetes</taxon>
        <taxon>Erysiphales</taxon>
        <taxon>Erysiphaceae</taxon>
        <taxon>Blumeria</taxon>
    </lineage>
</organism>
<accession>A0A9W4DPZ8</accession>
<name>A0A9W4DPZ8_BLUGR</name>
<comment type="caution">
    <text evidence="1">The sequence shown here is derived from an EMBL/GenBank/DDBJ whole genome shotgun (WGS) entry which is preliminary data.</text>
</comment>
<evidence type="ECO:0000313" key="2">
    <source>
        <dbReference type="Proteomes" id="UP000683417"/>
    </source>
</evidence>
<evidence type="ECO:0000313" key="1">
    <source>
        <dbReference type="EMBL" id="CAD6505844.1"/>
    </source>
</evidence>
<dbReference type="Proteomes" id="UP000683417">
    <property type="component" value="Unassembled WGS sequence"/>
</dbReference>
<dbReference type="EMBL" id="CAJHIT010000009">
    <property type="protein sequence ID" value="CAD6505844.1"/>
    <property type="molecule type" value="Genomic_DNA"/>
</dbReference>
<reference evidence="1" key="1">
    <citation type="submission" date="2020-10" db="EMBL/GenBank/DDBJ databases">
        <authorList>
            <person name="Muller C M."/>
        </authorList>
    </citation>
    <scope>NUCLEOTIDE SEQUENCE</scope>
    <source>
        <strain evidence="1">THUN-12</strain>
    </source>
</reference>
<gene>
    <name evidence="1" type="ORF">BGTH12_LOCUS7202</name>
</gene>
<sequence>MISPNFKLSYRHI</sequence>